<proteinExistence type="predicted"/>
<organism evidence="1 2">
    <name type="scientific">Lentzea roselyniae</name>
    <dbReference type="NCBI Taxonomy" id="531940"/>
    <lineage>
        <taxon>Bacteria</taxon>
        <taxon>Bacillati</taxon>
        <taxon>Actinomycetota</taxon>
        <taxon>Actinomycetes</taxon>
        <taxon>Pseudonocardiales</taxon>
        <taxon>Pseudonocardiaceae</taxon>
        <taxon>Lentzea</taxon>
    </lineage>
</organism>
<reference evidence="2" key="1">
    <citation type="journal article" date="2019" name="Int. J. Syst. Evol. Microbiol.">
        <title>The Global Catalogue of Microorganisms (GCM) 10K type strain sequencing project: providing services to taxonomists for standard genome sequencing and annotation.</title>
        <authorList>
            <consortium name="The Broad Institute Genomics Platform"/>
            <consortium name="The Broad Institute Genome Sequencing Center for Infectious Disease"/>
            <person name="Wu L."/>
            <person name="Ma J."/>
        </authorList>
    </citation>
    <scope>NUCLEOTIDE SEQUENCE [LARGE SCALE GENOMIC DNA]</scope>
    <source>
        <strain evidence="2">JCM 17494</strain>
    </source>
</reference>
<protein>
    <recommendedName>
        <fullName evidence="3">Tetrapyrrole (Corrin/Porphyrin) Methylases</fullName>
    </recommendedName>
</protein>
<name>A0ABP7C2D0_9PSEU</name>
<gene>
    <name evidence="1" type="ORF">GCM10022267_75460</name>
</gene>
<dbReference type="SUPFAM" id="SSF53474">
    <property type="entry name" value="alpha/beta-Hydrolases"/>
    <property type="match status" value="1"/>
</dbReference>
<accession>A0ABP7C2D0</accession>
<sequence>MTLTGTSATSSGPLFTSVVDPLHAALVLHDQNTTRQQDRFRTRLCFELATHGVASLRVWDTTTEAVRSGLAHLRTKVHAAPAAMVAIGPTCSAALRHTAHHPSEVDRLVLLNPAPADEDEDSCGGVVSSTLIVHGAGTDLPSGPTRALAQRLVCRTAWWRSRYCNAPTGRRR</sequence>
<dbReference type="InterPro" id="IPR029058">
    <property type="entry name" value="AB_hydrolase_fold"/>
</dbReference>
<dbReference type="EMBL" id="BAABBE010000032">
    <property type="protein sequence ID" value="GAA3677508.1"/>
    <property type="molecule type" value="Genomic_DNA"/>
</dbReference>
<dbReference type="Gene3D" id="3.40.50.1820">
    <property type="entry name" value="alpha/beta hydrolase"/>
    <property type="match status" value="1"/>
</dbReference>
<dbReference type="Proteomes" id="UP001500711">
    <property type="component" value="Unassembled WGS sequence"/>
</dbReference>
<evidence type="ECO:0000313" key="2">
    <source>
        <dbReference type="Proteomes" id="UP001500711"/>
    </source>
</evidence>
<comment type="caution">
    <text evidence="1">The sequence shown here is derived from an EMBL/GenBank/DDBJ whole genome shotgun (WGS) entry which is preliminary data.</text>
</comment>
<evidence type="ECO:0000313" key="1">
    <source>
        <dbReference type="EMBL" id="GAA3677508.1"/>
    </source>
</evidence>
<evidence type="ECO:0008006" key="3">
    <source>
        <dbReference type="Google" id="ProtNLM"/>
    </source>
</evidence>
<dbReference type="RefSeq" id="WP_346135463.1">
    <property type="nucleotide sequence ID" value="NZ_BAABBE010000032.1"/>
</dbReference>
<keyword evidence="2" id="KW-1185">Reference proteome</keyword>